<comment type="subcellular location">
    <subcellularLocation>
        <location evidence="2">Cell inner membrane</location>
        <topology evidence="2">Multi-pass membrane protein</topology>
    </subcellularLocation>
</comment>
<evidence type="ECO:0000256" key="9">
    <source>
        <dbReference type="ARBA" id="ARBA00022989"/>
    </source>
</evidence>
<evidence type="ECO:0000256" key="7">
    <source>
        <dbReference type="ARBA" id="ARBA00022519"/>
    </source>
</evidence>
<evidence type="ECO:0000256" key="4">
    <source>
        <dbReference type="ARBA" id="ARBA00014213"/>
    </source>
</evidence>
<keyword evidence="14" id="KW-1185">Reference proteome</keyword>
<dbReference type="PANTHER" id="PTHR33529">
    <property type="entry name" value="SLR0882 PROTEIN-RELATED"/>
    <property type="match status" value="1"/>
</dbReference>
<dbReference type="InterPro" id="IPR005495">
    <property type="entry name" value="LptG/LptF_permease"/>
</dbReference>
<feature type="transmembrane region" description="Helical" evidence="12">
    <location>
        <begin position="99"/>
        <end position="121"/>
    </location>
</feature>
<evidence type="ECO:0000256" key="10">
    <source>
        <dbReference type="ARBA" id="ARBA00023136"/>
    </source>
</evidence>
<protein>
    <recommendedName>
        <fullName evidence="4">Lipopolysaccharide export system permease protein LptF</fullName>
    </recommendedName>
</protein>
<feature type="transmembrane region" description="Helical" evidence="12">
    <location>
        <begin position="300"/>
        <end position="322"/>
    </location>
</feature>
<dbReference type="GO" id="GO:0043190">
    <property type="term" value="C:ATP-binding cassette (ABC) transporter complex"/>
    <property type="evidence" value="ECO:0007669"/>
    <property type="project" value="InterPro"/>
</dbReference>
<evidence type="ECO:0000256" key="12">
    <source>
        <dbReference type="SAM" id="Phobius"/>
    </source>
</evidence>
<proteinExistence type="inferred from homology"/>
<keyword evidence="5" id="KW-0813">Transport</keyword>
<keyword evidence="7" id="KW-0997">Cell inner membrane</keyword>
<organism evidence="13 14">
    <name type="scientific">Pseudoxanthomonas suwonensis</name>
    <dbReference type="NCBI Taxonomy" id="314722"/>
    <lineage>
        <taxon>Bacteria</taxon>
        <taxon>Pseudomonadati</taxon>
        <taxon>Pseudomonadota</taxon>
        <taxon>Gammaproteobacteria</taxon>
        <taxon>Lysobacterales</taxon>
        <taxon>Lysobacteraceae</taxon>
        <taxon>Pseudoxanthomonas</taxon>
    </lineage>
</organism>
<evidence type="ECO:0000256" key="5">
    <source>
        <dbReference type="ARBA" id="ARBA00022448"/>
    </source>
</evidence>
<evidence type="ECO:0000256" key="8">
    <source>
        <dbReference type="ARBA" id="ARBA00022692"/>
    </source>
</evidence>
<dbReference type="PANTHER" id="PTHR33529:SF7">
    <property type="entry name" value="LIPOPOLYSACCHARIDE EXPORT SYSTEM PERMEASE PROTEIN LPTF"/>
    <property type="match status" value="1"/>
</dbReference>
<feature type="transmembrane region" description="Helical" evidence="12">
    <location>
        <begin position="53"/>
        <end position="78"/>
    </location>
</feature>
<evidence type="ECO:0000313" key="13">
    <source>
        <dbReference type="EMBL" id="AKC87250.1"/>
    </source>
</evidence>
<comment type="similarity">
    <text evidence="3">Belongs to the LptF/LptG family.</text>
</comment>
<evidence type="ECO:0000256" key="2">
    <source>
        <dbReference type="ARBA" id="ARBA00004429"/>
    </source>
</evidence>
<feature type="transmembrane region" description="Helical" evidence="12">
    <location>
        <begin position="12"/>
        <end position="33"/>
    </location>
</feature>
<dbReference type="RefSeq" id="WP_052632437.1">
    <property type="nucleotide sequence ID" value="NZ_CP011144.1"/>
</dbReference>
<dbReference type="KEGG" id="psuw:WQ53_11325"/>
<keyword evidence="6" id="KW-1003">Cell membrane</keyword>
<keyword evidence="9 12" id="KW-1133">Transmembrane helix</keyword>
<dbReference type="Proteomes" id="UP000033067">
    <property type="component" value="Chromosome"/>
</dbReference>
<accession>A0A0E3UNU0</accession>
<comment type="subunit">
    <text evidence="11">Component of the lipopolysaccharide transport and assembly complex. The LptBFG transporter is composed of two ATP-binding proteins (LptB) and two transmembrane proteins (LptF and LptG).</text>
</comment>
<name>A0A0E3UNU0_9GAMM</name>
<keyword evidence="10 12" id="KW-0472">Membrane</keyword>
<feature type="transmembrane region" description="Helical" evidence="12">
    <location>
        <begin position="328"/>
        <end position="348"/>
    </location>
</feature>
<dbReference type="GO" id="GO:0055085">
    <property type="term" value="P:transmembrane transport"/>
    <property type="evidence" value="ECO:0007669"/>
    <property type="project" value="InterPro"/>
</dbReference>
<evidence type="ECO:0000256" key="6">
    <source>
        <dbReference type="ARBA" id="ARBA00022475"/>
    </source>
</evidence>
<reference evidence="13 14" key="1">
    <citation type="journal article" date="2015" name="Genome Announc.">
        <title>Complete Genome Sequence of Pseudoxanthomonas suwonensis Strain J1, a Cellulose-Degrading Bacterium Isolated from Leaf- and Wood-Enriched Soil.</title>
        <authorList>
            <person name="Hou L."/>
            <person name="Jiang J."/>
            <person name="Xu Z."/>
            <person name="Zhou Y."/>
            <person name="Leung F.C."/>
        </authorList>
    </citation>
    <scope>NUCLEOTIDE SEQUENCE [LARGE SCALE GENOMIC DNA]</scope>
    <source>
        <strain evidence="13 14">J1</strain>
    </source>
</reference>
<dbReference type="InterPro" id="IPR030922">
    <property type="entry name" value="LptF"/>
</dbReference>
<keyword evidence="8 12" id="KW-0812">Transmembrane</keyword>
<dbReference type="OrthoDB" id="9778062at2"/>
<dbReference type="EMBL" id="CP011144">
    <property type="protein sequence ID" value="AKC87250.1"/>
    <property type="molecule type" value="Genomic_DNA"/>
</dbReference>
<evidence type="ECO:0000256" key="11">
    <source>
        <dbReference type="ARBA" id="ARBA00026081"/>
    </source>
</evidence>
<dbReference type="GO" id="GO:0015920">
    <property type="term" value="P:lipopolysaccharide transport"/>
    <property type="evidence" value="ECO:0007669"/>
    <property type="project" value="TreeGrafter"/>
</dbReference>
<evidence type="ECO:0000313" key="14">
    <source>
        <dbReference type="Proteomes" id="UP000033067"/>
    </source>
</evidence>
<evidence type="ECO:0000256" key="1">
    <source>
        <dbReference type="ARBA" id="ARBA00002265"/>
    </source>
</evidence>
<comment type="function">
    <text evidence="1">Part of the ABC transporter complex LptBFG involved in the translocation of lipopolysaccharide (LPS) from the inner membrane to the outer membrane.</text>
</comment>
<dbReference type="AlphaFoldDB" id="A0A0E3UNU0"/>
<evidence type="ECO:0000256" key="3">
    <source>
        <dbReference type="ARBA" id="ARBA00007725"/>
    </source>
</evidence>
<dbReference type="PATRIC" id="fig|314722.6.peg.2448"/>
<sequence>MPKLDRYLLGDFVQSFLATLIVLLTVSLGGVLVDVLGEIADGGLPAKLLLSQLGLQLLVYLPLVLPLALMLGLMLSVVRLYRDSEMAVINAVGVGPRRLLRPLLMAALPVVVAVGVCSLWLGPWAQRTGARLIEQANRSLIVAGLEAGRFTLLPGGGGIVYIDGMNEDGTGLKGVFLQREREGRIDVMTARDGALQLDGERERFLHLRDGHRLEGPLGGALDFRLMRYATNEVALPDRAETRDSDDPALAPTRELLGDRRPQAMAELHARLAPPLLALGFALLTLPLARSSPRQQRYGRLMLGFLAYLVSVNLMFIGTRMLAEGELPGLLGLWWLTLPLLALATWLYLRDGRLPRPRRAAA</sequence>
<gene>
    <name evidence="13" type="ORF">WQ53_11325</name>
</gene>
<dbReference type="NCBIfam" id="TIGR04407">
    <property type="entry name" value="LptF_YjgP"/>
    <property type="match status" value="1"/>
</dbReference>
<dbReference type="Pfam" id="PF03739">
    <property type="entry name" value="LptF_LptG"/>
    <property type="match status" value="1"/>
</dbReference>